<accession>A0ACC3N0Z8</accession>
<protein>
    <submittedName>
        <fullName evidence="1">Uncharacterized protein</fullName>
    </submittedName>
</protein>
<comment type="caution">
    <text evidence="1">The sequence shown here is derived from an EMBL/GenBank/DDBJ whole genome shotgun (WGS) entry which is preliminary data.</text>
</comment>
<proteinExistence type="predicted"/>
<evidence type="ECO:0000313" key="1">
    <source>
        <dbReference type="EMBL" id="KAK3707551.1"/>
    </source>
</evidence>
<keyword evidence="2" id="KW-1185">Reference proteome</keyword>
<sequence length="304" mass="33583">MAPIPLSIVTRTTLLIRDANMNAAPTINVTALCIEKAAWVAHQSAEASTSTRVAMAVFTVLLGMAIVITAWCFEAYLDDFLEPKHFKILGIGTSFFVCLCACFSTYVRTVNHQFYCESNPDMSRWAHEWLVAGVALGPFVLAGAVHWLYMAISIVRLDRVYDEQLPMPFPCLIFGGVLFAVGFILVGFPMLCYAIWQYLGSAIRSPGKSSKARAQAKRQNTTPVHRGYNTRALHPYSQPPETGMPALPTAVHLPQYRDESNGVDEDTPPPPYSRFASLRLPRMGSLPPTYEAVMGRLRGHSPSV</sequence>
<dbReference type="Proteomes" id="UP001281147">
    <property type="component" value="Unassembled WGS sequence"/>
</dbReference>
<name>A0ACC3N0Z8_9PEZI</name>
<organism evidence="1 2">
    <name type="scientific">Vermiconidia calcicola</name>
    <dbReference type="NCBI Taxonomy" id="1690605"/>
    <lineage>
        <taxon>Eukaryota</taxon>
        <taxon>Fungi</taxon>
        <taxon>Dikarya</taxon>
        <taxon>Ascomycota</taxon>
        <taxon>Pezizomycotina</taxon>
        <taxon>Dothideomycetes</taxon>
        <taxon>Dothideomycetidae</taxon>
        <taxon>Mycosphaerellales</taxon>
        <taxon>Extremaceae</taxon>
        <taxon>Vermiconidia</taxon>
    </lineage>
</organism>
<reference evidence="1" key="1">
    <citation type="submission" date="2023-07" db="EMBL/GenBank/DDBJ databases">
        <title>Black Yeasts Isolated from many extreme environments.</title>
        <authorList>
            <person name="Coleine C."/>
            <person name="Stajich J.E."/>
            <person name="Selbmann L."/>
        </authorList>
    </citation>
    <scope>NUCLEOTIDE SEQUENCE</scope>
    <source>
        <strain evidence="1">CCFEE 5714</strain>
    </source>
</reference>
<evidence type="ECO:0000313" key="2">
    <source>
        <dbReference type="Proteomes" id="UP001281147"/>
    </source>
</evidence>
<gene>
    <name evidence="1" type="ORF">LTR37_012046</name>
</gene>
<dbReference type="EMBL" id="JAUTXU010000109">
    <property type="protein sequence ID" value="KAK3707551.1"/>
    <property type="molecule type" value="Genomic_DNA"/>
</dbReference>